<sequence length="100" mass="10867">MSKQKLTILQVVPRGGISKRTNQPWEIHTAQCVLEQETSEGKQILVGTINLPNALKDSQPGDYLAEFALQQSMEGKLEPRIVSLVPFGRPTAKPAANASA</sequence>
<dbReference type="Proteomes" id="UP000068603">
    <property type="component" value="Unassembled WGS sequence"/>
</dbReference>
<proteinExistence type="predicted"/>
<dbReference type="RefSeq" id="WP_059892129.1">
    <property type="nucleotide sequence ID" value="NZ_LOZN01000027.1"/>
</dbReference>
<dbReference type="EMBL" id="LPHB01000019">
    <property type="protein sequence ID" value="KWA66693.1"/>
    <property type="molecule type" value="Genomic_DNA"/>
</dbReference>
<name>A0A106NY49_9BURK</name>
<accession>A0A106NY49</accession>
<evidence type="ECO:0000313" key="2">
    <source>
        <dbReference type="EMBL" id="KWA66693.1"/>
    </source>
</evidence>
<organism evidence="1">
    <name type="scientific">Burkholderia stagnalis</name>
    <dbReference type="NCBI Taxonomy" id="1503054"/>
    <lineage>
        <taxon>Bacteria</taxon>
        <taxon>Pseudomonadati</taxon>
        <taxon>Pseudomonadota</taxon>
        <taxon>Betaproteobacteria</taxon>
        <taxon>Burkholderiales</taxon>
        <taxon>Burkholderiaceae</taxon>
        <taxon>Burkholderia</taxon>
        <taxon>Burkholderia cepacia complex</taxon>
    </lineage>
</organism>
<dbReference type="AlphaFoldDB" id="A0A106NY49"/>
<gene>
    <name evidence="2" type="ORF">WT44_06505</name>
    <name evidence="1" type="ORF">WT44_25095</name>
</gene>
<protein>
    <submittedName>
        <fullName evidence="1">Cellulose synthase</fullName>
    </submittedName>
</protein>
<evidence type="ECO:0000313" key="3">
    <source>
        <dbReference type="Proteomes" id="UP000068603"/>
    </source>
</evidence>
<reference evidence="1 3" key="1">
    <citation type="submission" date="2015-11" db="EMBL/GenBank/DDBJ databases">
        <title>Expanding the genomic diversity of Burkholderia species for the development of highly accurate diagnostics.</title>
        <authorList>
            <person name="Sahl J."/>
            <person name="Keim P."/>
            <person name="Wagner D."/>
        </authorList>
    </citation>
    <scope>NUCLEOTIDE SEQUENCE [LARGE SCALE GENOMIC DNA]</scope>
    <source>
        <strain evidence="1 3">MSMB1960WGS</strain>
    </source>
</reference>
<dbReference type="EMBL" id="LPHB01000068">
    <property type="protein sequence ID" value="KWA56487.1"/>
    <property type="molecule type" value="Genomic_DNA"/>
</dbReference>
<comment type="caution">
    <text evidence="1">The sequence shown here is derived from an EMBL/GenBank/DDBJ whole genome shotgun (WGS) entry which is preliminary data.</text>
</comment>
<evidence type="ECO:0000313" key="1">
    <source>
        <dbReference type="EMBL" id="KWA56487.1"/>
    </source>
</evidence>